<dbReference type="AlphaFoldDB" id="A0A6G1G5L9"/>
<name>A0A6G1G5L9_9PEZI</name>
<reference evidence="3" key="3">
    <citation type="submission" date="2025-04" db="UniProtKB">
        <authorList>
            <consortium name="RefSeq"/>
        </authorList>
    </citation>
    <scope>IDENTIFICATION</scope>
    <source>
        <strain evidence="3">CBS 781.70</strain>
    </source>
</reference>
<gene>
    <name evidence="1 3" type="ORF">P152DRAFT_457545</name>
</gene>
<protein>
    <submittedName>
        <fullName evidence="1 3">Uncharacterized protein</fullName>
    </submittedName>
</protein>
<reference evidence="1 3" key="1">
    <citation type="submission" date="2020-01" db="EMBL/GenBank/DDBJ databases">
        <authorList>
            <consortium name="DOE Joint Genome Institute"/>
            <person name="Haridas S."/>
            <person name="Albert R."/>
            <person name="Binder M."/>
            <person name="Bloem J."/>
            <person name="Labutti K."/>
            <person name="Salamov A."/>
            <person name="Andreopoulos B."/>
            <person name="Baker S.E."/>
            <person name="Barry K."/>
            <person name="Bills G."/>
            <person name="Bluhm B.H."/>
            <person name="Cannon C."/>
            <person name="Castanera R."/>
            <person name="Culley D.E."/>
            <person name="Daum C."/>
            <person name="Ezra D."/>
            <person name="Gonzalez J.B."/>
            <person name="Henrissat B."/>
            <person name="Kuo A."/>
            <person name="Liang C."/>
            <person name="Lipzen A."/>
            <person name="Lutzoni F."/>
            <person name="Magnuson J."/>
            <person name="Mondo S."/>
            <person name="Nolan M."/>
            <person name="Ohm R."/>
            <person name="Pangilinan J."/>
            <person name="Park H.-J."/>
            <person name="Ramirez L."/>
            <person name="Alfaro M."/>
            <person name="Sun H."/>
            <person name="Tritt A."/>
            <person name="Yoshinaga Y."/>
            <person name="Zwiers L.-H."/>
            <person name="Turgeon B.G."/>
            <person name="Goodwin S.B."/>
            <person name="Spatafora J.W."/>
            <person name="Crous P.W."/>
            <person name="Grigoriev I.V."/>
        </authorList>
    </citation>
    <scope>NUCLEOTIDE SEQUENCE</scope>
    <source>
        <strain evidence="1 3">CBS 781.70</strain>
    </source>
</reference>
<organism evidence="1">
    <name type="scientific">Eremomyces bilateralis CBS 781.70</name>
    <dbReference type="NCBI Taxonomy" id="1392243"/>
    <lineage>
        <taxon>Eukaryota</taxon>
        <taxon>Fungi</taxon>
        <taxon>Dikarya</taxon>
        <taxon>Ascomycota</taxon>
        <taxon>Pezizomycotina</taxon>
        <taxon>Dothideomycetes</taxon>
        <taxon>Dothideomycetes incertae sedis</taxon>
        <taxon>Eremomycetales</taxon>
        <taxon>Eremomycetaceae</taxon>
        <taxon>Eremomyces</taxon>
    </lineage>
</organism>
<dbReference type="EMBL" id="ML975155">
    <property type="protein sequence ID" value="KAF1813180.1"/>
    <property type="molecule type" value="Genomic_DNA"/>
</dbReference>
<dbReference type="Proteomes" id="UP000504638">
    <property type="component" value="Unplaced"/>
</dbReference>
<proteinExistence type="predicted"/>
<reference evidence="3" key="2">
    <citation type="submission" date="2020-04" db="EMBL/GenBank/DDBJ databases">
        <authorList>
            <consortium name="NCBI Genome Project"/>
        </authorList>
    </citation>
    <scope>NUCLEOTIDE SEQUENCE</scope>
    <source>
        <strain evidence="3">CBS 781.70</strain>
    </source>
</reference>
<evidence type="ECO:0000313" key="2">
    <source>
        <dbReference type="Proteomes" id="UP000504638"/>
    </source>
</evidence>
<dbReference type="GeneID" id="54419821"/>
<evidence type="ECO:0000313" key="3">
    <source>
        <dbReference type="RefSeq" id="XP_033534811.1"/>
    </source>
</evidence>
<evidence type="ECO:0000313" key="1">
    <source>
        <dbReference type="EMBL" id="KAF1813180.1"/>
    </source>
</evidence>
<sequence length="53" mass="6324">MNSRILRALERYGRDEPGVIRALERYGRVMTVEIYAHFQVYVKLFLSQHRVGE</sequence>
<accession>A0A6G1G5L9</accession>
<dbReference type="RefSeq" id="XP_033534811.1">
    <property type="nucleotide sequence ID" value="XM_033679251.1"/>
</dbReference>
<keyword evidence="2" id="KW-1185">Reference proteome</keyword>